<sequence>MYRTQAFYRFCAQARSAHSYTRINTAASPRFVPRATSALGPCIIQSQPAHQLARRCLFTSSVWVTLLNTSHQRAAQHAAQVGVRARAAFTSIQARLTHLVHSQNSSTLLRSRMPARASHRIMWMRQVGYGSRVASASYVEHSPRPSLRLQKSSFLVNDFDSRATLLKWRIRTMIADESTWRPDRLTISISSRTERITQRSWLNVPVDVAVLLDRFDGWLLQQFAQWILRLFGWQMTLLERVQHLLARPAVSLVAVHDTDMDIARAAAMARLVACARPVQ</sequence>
<dbReference type="EMBL" id="MCFI01000022">
    <property type="protein sequence ID" value="ORY76623.1"/>
    <property type="molecule type" value="Genomic_DNA"/>
</dbReference>
<comment type="caution">
    <text evidence="1">The sequence shown here is derived from an EMBL/GenBank/DDBJ whole genome shotgun (WGS) entry which is preliminary data.</text>
</comment>
<reference evidence="1 2" key="1">
    <citation type="submission" date="2016-07" db="EMBL/GenBank/DDBJ databases">
        <title>Pervasive Adenine N6-methylation of Active Genes in Fungi.</title>
        <authorList>
            <consortium name="DOE Joint Genome Institute"/>
            <person name="Mondo S.J."/>
            <person name="Dannebaum R.O."/>
            <person name="Kuo R.C."/>
            <person name="Labutti K."/>
            <person name="Haridas S."/>
            <person name="Kuo A."/>
            <person name="Salamov A."/>
            <person name="Ahrendt S.R."/>
            <person name="Lipzen A."/>
            <person name="Sullivan W."/>
            <person name="Andreopoulos W.B."/>
            <person name="Clum A."/>
            <person name="Lindquist E."/>
            <person name="Daum C."/>
            <person name="Ramamoorthy G.K."/>
            <person name="Gryganskyi A."/>
            <person name="Culley D."/>
            <person name="Magnuson J.K."/>
            <person name="James T.Y."/>
            <person name="O'Malley M.A."/>
            <person name="Stajich J.E."/>
            <person name="Spatafora J.W."/>
            <person name="Visel A."/>
            <person name="Grigoriev I.V."/>
        </authorList>
    </citation>
    <scope>NUCLEOTIDE SEQUENCE [LARGE SCALE GENOMIC DNA]</scope>
    <source>
        <strain evidence="1 2">12-1054</strain>
    </source>
</reference>
<keyword evidence="2" id="KW-1185">Reference proteome</keyword>
<dbReference type="RefSeq" id="XP_040722703.1">
    <property type="nucleotide sequence ID" value="XM_040866170.1"/>
</dbReference>
<name>A0A1Y2EYF0_PROLT</name>
<accession>A0A1Y2EYF0</accession>
<dbReference type="Proteomes" id="UP000193685">
    <property type="component" value="Unassembled WGS sequence"/>
</dbReference>
<dbReference type="GeneID" id="63782769"/>
<evidence type="ECO:0000313" key="2">
    <source>
        <dbReference type="Proteomes" id="UP000193685"/>
    </source>
</evidence>
<dbReference type="AlphaFoldDB" id="A0A1Y2EYF0"/>
<protein>
    <submittedName>
        <fullName evidence="1">Uncharacterized protein</fullName>
    </submittedName>
</protein>
<organism evidence="1 2">
    <name type="scientific">Protomyces lactucae-debilis</name>
    <dbReference type="NCBI Taxonomy" id="2754530"/>
    <lineage>
        <taxon>Eukaryota</taxon>
        <taxon>Fungi</taxon>
        <taxon>Dikarya</taxon>
        <taxon>Ascomycota</taxon>
        <taxon>Taphrinomycotina</taxon>
        <taxon>Taphrinomycetes</taxon>
        <taxon>Taphrinales</taxon>
        <taxon>Protomycetaceae</taxon>
        <taxon>Protomyces</taxon>
    </lineage>
</organism>
<gene>
    <name evidence="1" type="ORF">BCR37DRAFT_162131</name>
</gene>
<evidence type="ECO:0000313" key="1">
    <source>
        <dbReference type="EMBL" id="ORY76623.1"/>
    </source>
</evidence>
<proteinExistence type="predicted"/>